<dbReference type="GO" id="GO:0030170">
    <property type="term" value="F:pyridoxal phosphate binding"/>
    <property type="evidence" value="ECO:0007669"/>
    <property type="project" value="TreeGrafter"/>
</dbReference>
<protein>
    <recommendedName>
        <fullName evidence="8">Glutamine-scyllo-inositol transaminase</fullName>
    </recommendedName>
</protein>
<dbReference type="PANTHER" id="PTHR30244:SF36">
    <property type="entry name" value="3-OXO-GLUCOSE-6-PHOSPHATE:GLUTAMATE AMINOTRANSFERASE"/>
    <property type="match status" value="1"/>
</dbReference>
<gene>
    <name evidence="6" type="ORF">UT30_C0017G0028</name>
</gene>
<dbReference type="PANTHER" id="PTHR30244">
    <property type="entry name" value="TRANSAMINASE"/>
    <property type="match status" value="1"/>
</dbReference>
<dbReference type="InterPro" id="IPR000653">
    <property type="entry name" value="DegT/StrS_aminotransferase"/>
</dbReference>
<dbReference type="GO" id="GO:0000271">
    <property type="term" value="P:polysaccharide biosynthetic process"/>
    <property type="evidence" value="ECO:0007669"/>
    <property type="project" value="TreeGrafter"/>
</dbReference>
<evidence type="ECO:0000256" key="1">
    <source>
        <dbReference type="ARBA" id="ARBA00022898"/>
    </source>
</evidence>
<evidence type="ECO:0000313" key="6">
    <source>
        <dbReference type="EMBL" id="KKR03889.1"/>
    </source>
</evidence>
<organism evidence="6 7">
    <name type="scientific">Candidatus Uhrbacteria bacterium GW2011_GWF2_39_13</name>
    <dbReference type="NCBI Taxonomy" id="1618995"/>
    <lineage>
        <taxon>Bacteria</taxon>
        <taxon>Candidatus Uhriibacteriota</taxon>
    </lineage>
</organism>
<comment type="similarity">
    <text evidence="2 5">Belongs to the DegT/DnrJ/EryC1 family.</text>
</comment>
<dbReference type="InterPro" id="IPR015424">
    <property type="entry name" value="PyrdxlP-dep_Trfase"/>
</dbReference>
<dbReference type="GO" id="GO:0008483">
    <property type="term" value="F:transaminase activity"/>
    <property type="evidence" value="ECO:0007669"/>
    <property type="project" value="TreeGrafter"/>
</dbReference>
<evidence type="ECO:0000313" key="7">
    <source>
        <dbReference type="Proteomes" id="UP000033935"/>
    </source>
</evidence>
<dbReference type="Proteomes" id="UP000033935">
    <property type="component" value="Unassembled WGS sequence"/>
</dbReference>
<dbReference type="InterPro" id="IPR015421">
    <property type="entry name" value="PyrdxlP-dep_Trfase_major"/>
</dbReference>
<dbReference type="Gene3D" id="3.90.1150.10">
    <property type="entry name" value="Aspartate Aminotransferase, domain 1"/>
    <property type="match status" value="1"/>
</dbReference>
<dbReference type="Gene3D" id="3.40.640.10">
    <property type="entry name" value="Type I PLP-dependent aspartate aminotransferase-like (Major domain)"/>
    <property type="match status" value="1"/>
</dbReference>
<evidence type="ECO:0000256" key="3">
    <source>
        <dbReference type="PIRSR" id="PIRSR000390-1"/>
    </source>
</evidence>
<proteinExistence type="inferred from homology"/>
<evidence type="ECO:0000256" key="5">
    <source>
        <dbReference type="RuleBase" id="RU004508"/>
    </source>
</evidence>
<evidence type="ECO:0008006" key="8">
    <source>
        <dbReference type="Google" id="ProtNLM"/>
    </source>
</evidence>
<evidence type="ECO:0000256" key="4">
    <source>
        <dbReference type="PIRSR" id="PIRSR000390-2"/>
    </source>
</evidence>
<keyword evidence="1 4" id="KW-0663">Pyridoxal phosphate</keyword>
<name>A0A0G0MIL1_9BACT</name>
<dbReference type="Pfam" id="PF01041">
    <property type="entry name" value="DegT_DnrJ_EryC1"/>
    <property type="match status" value="1"/>
</dbReference>
<accession>A0A0G0MIL1</accession>
<dbReference type="EMBL" id="LBWG01000017">
    <property type="protein sequence ID" value="KKR03889.1"/>
    <property type="molecule type" value="Genomic_DNA"/>
</dbReference>
<dbReference type="AlphaFoldDB" id="A0A0G0MIL1"/>
<comment type="caution">
    <text evidence="6">The sequence shown here is derived from an EMBL/GenBank/DDBJ whole genome shotgun (WGS) entry which is preliminary data.</text>
</comment>
<dbReference type="InterPro" id="IPR015422">
    <property type="entry name" value="PyrdxlP-dep_Trfase_small"/>
</dbReference>
<dbReference type="PIRSF" id="PIRSF000390">
    <property type="entry name" value="PLP_StrS"/>
    <property type="match status" value="1"/>
</dbReference>
<dbReference type="CDD" id="cd00616">
    <property type="entry name" value="AHBA_syn"/>
    <property type="match status" value="1"/>
</dbReference>
<evidence type="ECO:0000256" key="2">
    <source>
        <dbReference type="ARBA" id="ARBA00037999"/>
    </source>
</evidence>
<feature type="active site" description="Proton acceptor" evidence="3">
    <location>
        <position position="186"/>
    </location>
</feature>
<dbReference type="SUPFAM" id="SSF53383">
    <property type="entry name" value="PLP-dependent transferases"/>
    <property type="match status" value="1"/>
</dbReference>
<sequence>MNIPFFDYLRQYKSIEQEILSETGKVLSSGQLFFGAETRKLERGFSDFTGAKHCVAVSSGTDALYIALKTLGIGHGDEVITVSNTAVPTISAIRMTGANPVFADVNHASGLIDINAIPSLINTKTKVILPVHLYGAFCEMDKIREIADKHHLFIVEDCAQACGTSYNGRHAGRYSDIGCFSFYPTKNLGAYGDGGCVITDNDEYFERAAKIRFYGFDEDRRSVTEGINGRMDEIQAAVLNLKLKYLSKWIATRKSIAQYYIEKIKNSLISLPEKDEFCSYHLFIISTTHRDRLVQYLKKNGIATAVHYPVPIHQMKAYDFPNLHLYATEKRAGEILSLPLFPELQQDELDYICDTLNKFE</sequence>
<feature type="modified residue" description="N6-(pyridoxal phosphate)lysine" evidence="4">
    <location>
        <position position="186"/>
    </location>
</feature>
<reference evidence="6 7" key="1">
    <citation type="journal article" date="2015" name="Nature">
        <title>rRNA introns, odd ribosomes, and small enigmatic genomes across a large radiation of phyla.</title>
        <authorList>
            <person name="Brown C.T."/>
            <person name="Hug L.A."/>
            <person name="Thomas B.C."/>
            <person name="Sharon I."/>
            <person name="Castelle C.J."/>
            <person name="Singh A."/>
            <person name="Wilkins M.J."/>
            <person name="Williams K.H."/>
            <person name="Banfield J.F."/>
        </authorList>
    </citation>
    <scope>NUCLEOTIDE SEQUENCE [LARGE SCALE GENOMIC DNA]</scope>
</reference>